<dbReference type="SUPFAM" id="SSF82282">
    <property type="entry name" value="Homocysteine S-methyltransferase"/>
    <property type="match status" value="1"/>
</dbReference>
<dbReference type="OrthoDB" id="9803687at2"/>
<keyword evidence="26" id="KW-1185">Reference proteome</keyword>
<evidence type="ECO:0000256" key="11">
    <source>
        <dbReference type="ARBA" id="ARBA00022679"/>
    </source>
</evidence>
<keyword evidence="9" id="KW-0028">Amino-acid biosynthesis</keyword>
<evidence type="ECO:0000256" key="12">
    <source>
        <dbReference type="ARBA" id="ARBA00022691"/>
    </source>
</evidence>
<dbReference type="Gene3D" id="3.40.50.280">
    <property type="entry name" value="Cobalamin-binding domain"/>
    <property type="match status" value="1"/>
</dbReference>
<evidence type="ECO:0000256" key="14">
    <source>
        <dbReference type="ARBA" id="ARBA00022833"/>
    </source>
</evidence>
<evidence type="ECO:0000259" key="23">
    <source>
        <dbReference type="PROSITE" id="PS51332"/>
    </source>
</evidence>
<evidence type="ECO:0000256" key="2">
    <source>
        <dbReference type="ARBA" id="ARBA00001947"/>
    </source>
</evidence>
<dbReference type="PROSITE" id="PS50972">
    <property type="entry name" value="PTERIN_BINDING"/>
    <property type="match status" value="1"/>
</dbReference>
<dbReference type="InterPro" id="IPR000489">
    <property type="entry name" value="Pterin-binding_dom"/>
</dbReference>
<evidence type="ECO:0000256" key="7">
    <source>
        <dbReference type="ARBA" id="ARBA00013998"/>
    </source>
</evidence>
<evidence type="ECO:0000256" key="20">
    <source>
        <dbReference type="SAM" id="MobiDB-lite"/>
    </source>
</evidence>
<evidence type="ECO:0000256" key="3">
    <source>
        <dbReference type="ARBA" id="ARBA00001956"/>
    </source>
</evidence>
<keyword evidence="14 19" id="KW-0862">Zinc</keyword>
<dbReference type="Gene3D" id="3.20.20.20">
    <property type="entry name" value="Dihydropteroate synthase-like"/>
    <property type="match status" value="1"/>
</dbReference>
<feature type="domain" description="Pterin-binding" evidence="22">
    <location>
        <begin position="317"/>
        <end position="560"/>
    </location>
</feature>
<dbReference type="PANTHER" id="PTHR45833:SF1">
    <property type="entry name" value="METHIONINE SYNTHASE"/>
    <property type="match status" value="1"/>
</dbReference>
<dbReference type="GO" id="GO:0050667">
    <property type="term" value="P:homocysteine metabolic process"/>
    <property type="evidence" value="ECO:0007669"/>
    <property type="project" value="TreeGrafter"/>
</dbReference>
<dbReference type="GO" id="GO:0008705">
    <property type="term" value="F:methionine synthase activity"/>
    <property type="evidence" value="ECO:0007669"/>
    <property type="project" value="UniProtKB-EC"/>
</dbReference>
<dbReference type="SUPFAM" id="SSF52242">
    <property type="entry name" value="Cobalamin (vitamin B12)-binding domain"/>
    <property type="match status" value="1"/>
</dbReference>
<feature type="binding site" evidence="19">
    <location>
        <position position="271"/>
    </location>
    <ligand>
        <name>Zn(2+)</name>
        <dbReference type="ChEBI" id="CHEBI:29105"/>
    </ligand>
</feature>
<evidence type="ECO:0000256" key="5">
    <source>
        <dbReference type="ARBA" id="ARBA00010398"/>
    </source>
</evidence>
<evidence type="ECO:0000256" key="10">
    <source>
        <dbReference type="ARBA" id="ARBA00022628"/>
    </source>
</evidence>
<dbReference type="InterPro" id="IPR036594">
    <property type="entry name" value="Meth_synthase_dom"/>
</dbReference>
<dbReference type="GO" id="GO:0005829">
    <property type="term" value="C:cytosol"/>
    <property type="evidence" value="ECO:0007669"/>
    <property type="project" value="TreeGrafter"/>
</dbReference>
<feature type="region of interest" description="Disordered" evidence="20">
    <location>
        <begin position="575"/>
        <end position="595"/>
    </location>
</feature>
<dbReference type="PANTHER" id="PTHR45833">
    <property type="entry name" value="METHIONINE SYNTHASE"/>
    <property type="match status" value="1"/>
</dbReference>
<dbReference type="Pfam" id="PF02310">
    <property type="entry name" value="B12-binding"/>
    <property type="match status" value="1"/>
</dbReference>
<keyword evidence="11 19" id="KW-0808">Transferase</keyword>
<dbReference type="InterPro" id="IPR036589">
    <property type="entry name" value="HCY_dom_sf"/>
</dbReference>
<dbReference type="GO" id="GO:0031419">
    <property type="term" value="F:cobalamin binding"/>
    <property type="evidence" value="ECO:0007669"/>
    <property type="project" value="UniProtKB-KW"/>
</dbReference>
<evidence type="ECO:0000259" key="22">
    <source>
        <dbReference type="PROSITE" id="PS50972"/>
    </source>
</evidence>
<comment type="catalytic activity">
    <reaction evidence="1">
        <text>(6S)-5-methyl-5,6,7,8-tetrahydrofolate + L-homocysteine = (6S)-5,6,7,8-tetrahydrofolate + L-methionine</text>
        <dbReference type="Rhea" id="RHEA:11172"/>
        <dbReference type="ChEBI" id="CHEBI:18608"/>
        <dbReference type="ChEBI" id="CHEBI:57453"/>
        <dbReference type="ChEBI" id="CHEBI:57844"/>
        <dbReference type="ChEBI" id="CHEBI:58199"/>
        <dbReference type="EC" id="2.1.1.13"/>
    </reaction>
</comment>
<evidence type="ECO:0000259" key="21">
    <source>
        <dbReference type="PROSITE" id="PS50970"/>
    </source>
</evidence>
<dbReference type="Pfam" id="PF02607">
    <property type="entry name" value="B12-binding_2"/>
    <property type="match status" value="1"/>
</dbReference>
<dbReference type="Gene3D" id="3.20.20.330">
    <property type="entry name" value="Homocysteine-binding-like domain"/>
    <property type="match status" value="1"/>
</dbReference>
<comment type="similarity">
    <text evidence="5">Belongs to the vitamin-B12 dependent methionine synthase family.</text>
</comment>
<dbReference type="GO" id="GO:0032259">
    <property type="term" value="P:methylation"/>
    <property type="evidence" value="ECO:0007669"/>
    <property type="project" value="UniProtKB-KW"/>
</dbReference>
<evidence type="ECO:0000256" key="4">
    <source>
        <dbReference type="ARBA" id="ARBA00005178"/>
    </source>
</evidence>
<dbReference type="Gene3D" id="1.10.1240.10">
    <property type="entry name" value="Methionine synthase domain"/>
    <property type="match status" value="1"/>
</dbReference>
<evidence type="ECO:0000256" key="19">
    <source>
        <dbReference type="PROSITE-ProRule" id="PRU00333"/>
    </source>
</evidence>
<evidence type="ECO:0000256" key="1">
    <source>
        <dbReference type="ARBA" id="ARBA00001700"/>
    </source>
</evidence>
<evidence type="ECO:0000259" key="24">
    <source>
        <dbReference type="PROSITE" id="PS51337"/>
    </source>
</evidence>
<evidence type="ECO:0000256" key="13">
    <source>
        <dbReference type="ARBA" id="ARBA00022723"/>
    </source>
</evidence>
<feature type="domain" description="B12-binding" evidence="23">
    <location>
        <begin position="690"/>
        <end position="815"/>
    </location>
</feature>
<comment type="cofactor">
    <cofactor evidence="3">
        <name>methylcob(III)alamin</name>
        <dbReference type="ChEBI" id="CHEBI:28115"/>
    </cofactor>
</comment>
<reference evidence="25 26" key="1">
    <citation type="submission" date="2019-03" db="EMBL/GenBank/DDBJ databases">
        <title>Genomic Encyclopedia of Type Strains, Phase IV (KMG-IV): sequencing the most valuable type-strain genomes for metagenomic binning, comparative biology and taxonomic classification.</title>
        <authorList>
            <person name="Goeker M."/>
        </authorList>
    </citation>
    <scope>NUCLEOTIDE SEQUENCE [LARGE SCALE GENOMIC DNA]</scope>
    <source>
        <strain evidence="25 26">DSM 25964</strain>
    </source>
</reference>
<dbReference type="InterPro" id="IPR050554">
    <property type="entry name" value="Met_Synthase/Corrinoid"/>
</dbReference>
<accession>A0A4R8M6R9</accession>
<comment type="caution">
    <text evidence="25">The sequence shown here is derived from an EMBL/GenBank/DDBJ whole genome shotgun (WGS) entry which is preliminary data.</text>
</comment>
<dbReference type="GO" id="GO:0046872">
    <property type="term" value="F:metal ion binding"/>
    <property type="evidence" value="ECO:0007669"/>
    <property type="project" value="UniProtKB-KW"/>
</dbReference>
<dbReference type="Proteomes" id="UP000295066">
    <property type="component" value="Unassembled WGS sequence"/>
</dbReference>
<keyword evidence="10" id="KW-0846">Cobalamin</keyword>
<dbReference type="InterPro" id="IPR011005">
    <property type="entry name" value="Dihydropteroate_synth-like_sf"/>
</dbReference>
<gene>
    <name evidence="25" type="ORF">C8D99_11363</name>
</gene>
<dbReference type="EC" id="2.1.1.13" evidence="6"/>
<comment type="cofactor">
    <cofactor evidence="2 19">
        <name>Zn(2+)</name>
        <dbReference type="ChEBI" id="CHEBI:29105"/>
    </cofactor>
</comment>
<dbReference type="SMART" id="SM01018">
    <property type="entry name" value="B12-binding_2"/>
    <property type="match status" value="1"/>
</dbReference>
<keyword evidence="8 19" id="KW-0489">Methyltransferase</keyword>
<feature type="domain" description="Hcy-binding" evidence="21">
    <location>
        <begin position="5"/>
        <end position="286"/>
    </location>
</feature>
<dbReference type="SUPFAM" id="SSF51717">
    <property type="entry name" value="Dihydropteroate synthetase-like"/>
    <property type="match status" value="1"/>
</dbReference>
<keyword evidence="16" id="KW-0170">Cobalt</keyword>
<dbReference type="AlphaFoldDB" id="A0A4R8M6R9"/>
<dbReference type="InterPro" id="IPR003759">
    <property type="entry name" value="Cbl-bd_cap"/>
</dbReference>
<organism evidence="25 26">
    <name type="scientific">Aminivibrio pyruvatiphilus</name>
    <dbReference type="NCBI Taxonomy" id="1005740"/>
    <lineage>
        <taxon>Bacteria</taxon>
        <taxon>Thermotogati</taxon>
        <taxon>Synergistota</taxon>
        <taxon>Synergistia</taxon>
        <taxon>Synergistales</taxon>
        <taxon>Aminobacteriaceae</taxon>
        <taxon>Aminivibrio</taxon>
    </lineage>
</organism>
<dbReference type="UniPathway" id="UPA00051">
    <property type="reaction ID" value="UER00081"/>
</dbReference>
<dbReference type="SUPFAM" id="SSF47644">
    <property type="entry name" value="Methionine synthase domain"/>
    <property type="match status" value="1"/>
</dbReference>
<evidence type="ECO:0000256" key="9">
    <source>
        <dbReference type="ARBA" id="ARBA00022605"/>
    </source>
</evidence>
<dbReference type="PROSITE" id="PS51337">
    <property type="entry name" value="B12_BINDING_NTER"/>
    <property type="match status" value="1"/>
</dbReference>
<dbReference type="InterPro" id="IPR003726">
    <property type="entry name" value="HCY_dom"/>
</dbReference>
<dbReference type="RefSeq" id="WP_133958020.1">
    <property type="nucleotide sequence ID" value="NZ_SORI01000013.1"/>
</dbReference>
<evidence type="ECO:0000256" key="15">
    <source>
        <dbReference type="ARBA" id="ARBA00023167"/>
    </source>
</evidence>
<protein>
    <recommendedName>
        <fullName evidence="7">Methionine synthase</fullName>
        <ecNumber evidence="6">2.1.1.13</ecNumber>
    </recommendedName>
    <alternativeName>
        <fullName evidence="18">5-methyltetrahydrofolate--homocysteine methyltransferase</fullName>
    </alternativeName>
</protein>
<dbReference type="Pfam" id="PF02574">
    <property type="entry name" value="S-methyl_trans"/>
    <property type="match status" value="1"/>
</dbReference>
<dbReference type="GO" id="GO:0046653">
    <property type="term" value="P:tetrahydrofolate metabolic process"/>
    <property type="evidence" value="ECO:0007669"/>
    <property type="project" value="TreeGrafter"/>
</dbReference>
<dbReference type="Pfam" id="PF00809">
    <property type="entry name" value="Pterin_bind"/>
    <property type="match status" value="1"/>
</dbReference>
<feature type="domain" description="B12-binding N-terminal" evidence="24">
    <location>
        <begin position="596"/>
        <end position="690"/>
    </location>
</feature>
<dbReference type="PROSITE" id="PS51332">
    <property type="entry name" value="B12_BINDING"/>
    <property type="match status" value="1"/>
</dbReference>
<evidence type="ECO:0000313" key="26">
    <source>
        <dbReference type="Proteomes" id="UP000295066"/>
    </source>
</evidence>
<dbReference type="InterPro" id="IPR006158">
    <property type="entry name" value="Cobalamin-bd"/>
</dbReference>
<dbReference type="PROSITE" id="PS50970">
    <property type="entry name" value="HCY"/>
    <property type="match status" value="1"/>
</dbReference>
<keyword evidence="12" id="KW-0949">S-adenosyl-L-methionine</keyword>
<dbReference type="InterPro" id="IPR036724">
    <property type="entry name" value="Cobalamin-bd_sf"/>
</dbReference>
<name>A0A4R8M6R9_9BACT</name>
<keyword evidence="13 19" id="KW-0479">Metal-binding</keyword>
<proteinExistence type="inferred from homology"/>
<feature type="binding site" evidence="19">
    <location>
        <position position="211"/>
    </location>
    <ligand>
        <name>Zn(2+)</name>
        <dbReference type="ChEBI" id="CHEBI:29105"/>
    </ligand>
</feature>
<dbReference type="EMBL" id="SORI01000013">
    <property type="protein sequence ID" value="TDY59485.1"/>
    <property type="molecule type" value="Genomic_DNA"/>
</dbReference>
<sequence length="817" mass="84570">MNPRELLRYMENGKRILILDGGMGTLLAEKGWNPPALPEEMNLGSPEIVESIHASYRSTGADILETNTFGGSPVKLAARGLGARAKEINARAAALARSAAGSGGLVAGSMGPLGELLAPFGKLTFEEARKAFRFQAEGLAEGGADFFLIETMLDLREAKAAVLAVKDAAPGMAFVVSFTFDRLGRTVTGTPPEVAANWACLAGASGVGANCGVGPEAYIPVVRELASHGGLPVFVYANAGLPGDGDYISPERFAALGQQLAGAGARVVGGCCGTTPEHIAGLTGALADLLPVRSTPARGTPLASRSRLVLAGKGHPFLVVGERINVSRKSPLRDEIARGEWRTLREEARNQTAAGAMVLDVNVGLPTIDQEAAMKAAVAAAEQSSDLPLSIDSDSRSVLESGLCAVTGIPLINSFTARDDSLYPGLALAKLHGAAAAVLPIDGNGLPERAEERIDVIRSILAAADSLGFPRNALIVDGLTLAAGADMNAPAATLEVLSFLRDEGITSMLGVSNISHGMPARALLNRTFLAMAVSSGLDSAILNPLDPWMMETLAASELLSGRDSRGSRFIAGAQGFLSSRPSPGPAADTPRSPEQKEAALLPEGPYRDMGSAILEGDALRAGSLAGHLLDGGASPLSVVNDGVIPALEAVGEKYDRGEFFLPQLISSAEAARSVCDRAMELLAASGGEPRGRILLATVEGDLHDLGKNVVGTILRSHGYLVTDLGKDVPCSVLLEEAEKGRYDVIGLSALMTSTMRTMAAAVSEIRHRLPRVFVLVGGASVSASFADSIGAHGFAPDAVSTVRLVESLLGGQNGKEE</sequence>
<comment type="pathway">
    <text evidence="4">Amino-acid biosynthesis; L-methionine biosynthesis via de novo pathway; L-methionine from L-homocysteine (MetH route): step 1/1.</text>
</comment>
<evidence type="ECO:0000256" key="6">
    <source>
        <dbReference type="ARBA" id="ARBA00012032"/>
    </source>
</evidence>
<evidence type="ECO:0000256" key="8">
    <source>
        <dbReference type="ARBA" id="ARBA00022603"/>
    </source>
</evidence>
<keyword evidence="15" id="KW-0486">Methionine biosynthesis</keyword>
<evidence type="ECO:0000256" key="18">
    <source>
        <dbReference type="ARBA" id="ARBA00031040"/>
    </source>
</evidence>
<evidence type="ECO:0000256" key="16">
    <source>
        <dbReference type="ARBA" id="ARBA00023285"/>
    </source>
</evidence>
<evidence type="ECO:0000313" key="25">
    <source>
        <dbReference type="EMBL" id="TDY59485.1"/>
    </source>
</evidence>
<feature type="binding site" evidence="19">
    <location>
        <position position="272"/>
    </location>
    <ligand>
        <name>Zn(2+)</name>
        <dbReference type="ChEBI" id="CHEBI:29105"/>
    </ligand>
</feature>
<comment type="function">
    <text evidence="17">Catalyzes the transfer of a methyl group from methyl-cobalamin to homocysteine, yielding enzyme-bound cob(I)alamin and methionine. Subsequently, remethylates the cofactor using methyltetrahydrofolate.</text>
</comment>
<evidence type="ECO:0000256" key="17">
    <source>
        <dbReference type="ARBA" id="ARBA00025552"/>
    </source>
</evidence>